<evidence type="ECO:0000313" key="12">
    <source>
        <dbReference type="Proteomes" id="UP000001064"/>
    </source>
</evidence>
<dbReference type="InterPro" id="IPR047664">
    <property type="entry name" value="SWEET"/>
</dbReference>
<sequence>MGGGVYPEILATQILGNVLIAAIVLSNVPYFYKIEMTRDVGEFNIYPFVFMIGQALMWVAYGTISNIQGLVPVNAFGLIFNLAFILIYISASRDTKKKRIVMSSFVIYIAILVSFVLIIFFQAPKEKIQPILGWLTCILLVAFYCSPILNFYSMYKQRTTGSLSIPLSITSILSGAAFGLYGYFLEDNFVLVSNFSGCGSGIIQIIWYFIMKIIIKHSPPPPKKDDDNGMSISYEMEENLKNKKKNKNKSVNNNNDKNNDNDNDNGPNDNIDSPDDNNDIISETKTREE</sequence>
<dbReference type="PANTHER" id="PTHR10791:SF31">
    <property type="entry name" value="B BOX-TYPE DOMAIN-CONTAINING PROTEIN-RELATED"/>
    <property type="match status" value="1"/>
</dbReference>
<gene>
    <name evidence="11" type="ORF">DICPUDRAFT_93972</name>
</gene>
<feature type="transmembrane region" description="Helical" evidence="10">
    <location>
        <begin position="101"/>
        <end position="121"/>
    </location>
</feature>
<evidence type="ECO:0000256" key="9">
    <source>
        <dbReference type="SAM" id="MobiDB-lite"/>
    </source>
</evidence>
<evidence type="ECO:0000256" key="6">
    <source>
        <dbReference type="ARBA" id="ARBA00022737"/>
    </source>
</evidence>
<dbReference type="OrthoDB" id="409725at2759"/>
<dbReference type="GeneID" id="10503184"/>
<dbReference type="GO" id="GO:0051119">
    <property type="term" value="F:sugar transmembrane transporter activity"/>
    <property type="evidence" value="ECO:0007669"/>
    <property type="project" value="InterPro"/>
</dbReference>
<dbReference type="RefSeq" id="XP_003285566.1">
    <property type="nucleotide sequence ID" value="XM_003285518.1"/>
</dbReference>
<dbReference type="PANTHER" id="PTHR10791">
    <property type="entry name" value="RAG1-ACTIVATING PROTEIN 1"/>
    <property type="match status" value="1"/>
</dbReference>
<evidence type="ECO:0000256" key="5">
    <source>
        <dbReference type="ARBA" id="ARBA00022692"/>
    </source>
</evidence>
<keyword evidence="7 10" id="KW-1133">Transmembrane helix</keyword>
<dbReference type="FunCoup" id="F0ZDU3">
    <property type="interactions" value="1"/>
</dbReference>
<dbReference type="GO" id="GO:0016020">
    <property type="term" value="C:membrane"/>
    <property type="evidence" value="ECO:0007669"/>
    <property type="project" value="InterPro"/>
</dbReference>
<feature type="transmembrane region" description="Helical" evidence="10">
    <location>
        <begin position="14"/>
        <end position="32"/>
    </location>
</feature>
<feature type="transmembrane region" description="Helical" evidence="10">
    <location>
        <begin position="190"/>
        <end position="210"/>
    </location>
</feature>
<dbReference type="AlphaFoldDB" id="F0ZDU3"/>
<keyword evidence="5 10" id="KW-0812">Transmembrane</keyword>
<keyword evidence="12" id="KW-1185">Reference proteome</keyword>
<evidence type="ECO:0000256" key="1">
    <source>
        <dbReference type="ARBA" id="ARBA00004127"/>
    </source>
</evidence>
<feature type="transmembrane region" description="Helical" evidence="10">
    <location>
        <begin position="44"/>
        <end position="64"/>
    </location>
</feature>
<comment type="similarity">
    <text evidence="2">Belongs to the SWEET sugar transporter family.</text>
</comment>
<dbReference type="eggNOG" id="KOG1623">
    <property type="taxonomic scope" value="Eukaryota"/>
</dbReference>
<evidence type="ECO:0000256" key="10">
    <source>
        <dbReference type="SAM" id="Phobius"/>
    </source>
</evidence>
<organism evidence="11 12">
    <name type="scientific">Dictyostelium purpureum</name>
    <name type="common">Slime mold</name>
    <dbReference type="NCBI Taxonomy" id="5786"/>
    <lineage>
        <taxon>Eukaryota</taxon>
        <taxon>Amoebozoa</taxon>
        <taxon>Evosea</taxon>
        <taxon>Eumycetozoa</taxon>
        <taxon>Dictyostelia</taxon>
        <taxon>Dictyosteliales</taxon>
        <taxon>Dictyosteliaceae</taxon>
        <taxon>Dictyostelium</taxon>
    </lineage>
</organism>
<dbReference type="Gene3D" id="1.20.1280.290">
    <property type="match status" value="2"/>
</dbReference>
<dbReference type="InParanoid" id="F0ZDU3"/>
<evidence type="ECO:0000256" key="4">
    <source>
        <dbReference type="ARBA" id="ARBA00022597"/>
    </source>
</evidence>
<dbReference type="VEuPathDB" id="AmoebaDB:DICPUDRAFT_93972"/>
<feature type="region of interest" description="Disordered" evidence="9">
    <location>
        <begin position="235"/>
        <end position="289"/>
    </location>
</feature>
<reference evidence="12" key="1">
    <citation type="journal article" date="2011" name="Genome Biol.">
        <title>Comparative genomics of the social amoebae Dictyostelium discoideum and Dictyostelium purpureum.</title>
        <authorList>
            <consortium name="US DOE Joint Genome Institute (JGI-PGF)"/>
            <person name="Sucgang R."/>
            <person name="Kuo A."/>
            <person name="Tian X."/>
            <person name="Salerno W."/>
            <person name="Parikh A."/>
            <person name="Feasley C.L."/>
            <person name="Dalin E."/>
            <person name="Tu H."/>
            <person name="Huang E."/>
            <person name="Barry K."/>
            <person name="Lindquist E."/>
            <person name="Shapiro H."/>
            <person name="Bruce D."/>
            <person name="Schmutz J."/>
            <person name="Salamov A."/>
            <person name="Fey P."/>
            <person name="Gaudet P."/>
            <person name="Anjard C."/>
            <person name="Babu M.M."/>
            <person name="Basu S."/>
            <person name="Bushmanova Y."/>
            <person name="van der Wel H."/>
            <person name="Katoh-Kurasawa M."/>
            <person name="Dinh C."/>
            <person name="Coutinho P.M."/>
            <person name="Saito T."/>
            <person name="Elias M."/>
            <person name="Schaap P."/>
            <person name="Kay R.R."/>
            <person name="Henrissat B."/>
            <person name="Eichinger L."/>
            <person name="Rivero F."/>
            <person name="Putnam N.H."/>
            <person name="West C.M."/>
            <person name="Loomis W.F."/>
            <person name="Chisholm R.L."/>
            <person name="Shaulsky G."/>
            <person name="Strassmann J.E."/>
            <person name="Queller D.C."/>
            <person name="Kuspa A."/>
            <person name="Grigoriev I.V."/>
        </authorList>
    </citation>
    <scope>NUCLEOTIDE SEQUENCE [LARGE SCALE GENOMIC DNA]</scope>
    <source>
        <strain evidence="12">QSDP1</strain>
    </source>
</reference>
<name>F0ZDU3_DICPU</name>
<dbReference type="InterPro" id="IPR004316">
    <property type="entry name" value="SWEET_rpt"/>
</dbReference>
<dbReference type="Pfam" id="PF03083">
    <property type="entry name" value="MtN3_slv"/>
    <property type="match status" value="2"/>
</dbReference>
<keyword evidence="4" id="KW-0762">Sugar transport</keyword>
<feature type="transmembrane region" description="Helical" evidence="10">
    <location>
        <begin position="70"/>
        <end position="89"/>
    </location>
</feature>
<evidence type="ECO:0000256" key="8">
    <source>
        <dbReference type="ARBA" id="ARBA00023136"/>
    </source>
</evidence>
<keyword evidence="3" id="KW-0813">Transport</keyword>
<evidence type="ECO:0000256" key="7">
    <source>
        <dbReference type="ARBA" id="ARBA00022989"/>
    </source>
</evidence>
<proteinExistence type="inferred from homology"/>
<evidence type="ECO:0000256" key="2">
    <source>
        <dbReference type="ARBA" id="ARBA00007809"/>
    </source>
</evidence>
<accession>F0ZDU3</accession>
<evidence type="ECO:0000256" key="3">
    <source>
        <dbReference type="ARBA" id="ARBA00022448"/>
    </source>
</evidence>
<feature type="transmembrane region" description="Helical" evidence="10">
    <location>
        <begin position="164"/>
        <end position="184"/>
    </location>
</feature>
<dbReference type="GO" id="GO:0012505">
    <property type="term" value="C:endomembrane system"/>
    <property type="evidence" value="ECO:0007669"/>
    <property type="project" value="UniProtKB-SubCell"/>
</dbReference>
<dbReference type="Proteomes" id="UP000001064">
    <property type="component" value="Unassembled WGS sequence"/>
</dbReference>
<dbReference type="OMA" id="ATGFMCA"/>
<dbReference type="KEGG" id="dpp:DICPUDRAFT_93972"/>
<evidence type="ECO:0000313" key="11">
    <source>
        <dbReference type="EMBL" id="EGC37906.1"/>
    </source>
</evidence>
<feature type="transmembrane region" description="Helical" evidence="10">
    <location>
        <begin position="133"/>
        <end position="152"/>
    </location>
</feature>
<dbReference type="EMBL" id="GL870988">
    <property type="protein sequence ID" value="EGC37906.1"/>
    <property type="molecule type" value="Genomic_DNA"/>
</dbReference>
<keyword evidence="8 10" id="KW-0472">Membrane</keyword>
<comment type="subcellular location">
    <subcellularLocation>
        <location evidence="1">Endomembrane system</location>
        <topology evidence="1">Multi-pass membrane protein</topology>
    </subcellularLocation>
</comment>
<protein>
    <recommendedName>
        <fullName evidence="13">Bidirectional sugar transporter SWEET</fullName>
    </recommendedName>
</protein>
<evidence type="ECO:0008006" key="13">
    <source>
        <dbReference type="Google" id="ProtNLM"/>
    </source>
</evidence>
<keyword evidence="6" id="KW-0677">Repeat</keyword>